<name>A0AAE3FL89_9CREN</name>
<dbReference type="AlphaFoldDB" id="A0AAE3FL89"/>
<gene>
    <name evidence="1" type="ORF">TQ35_004760</name>
</gene>
<accession>A0AAE3FL89</accession>
<comment type="caution">
    <text evidence="1">The sequence shown here is derived from an EMBL/GenBank/DDBJ whole genome shotgun (WGS) entry which is preliminary data.</text>
</comment>
<sequence length="69" mass="7926">MDAHRIDVLIKVLKERSMKAEQLFSKYSYGRQGIMKLTLEAVRQGNRMGVINVKLGEGILEEEFKKLTS</sequence>
<dbReference type="EMBL" id="JZWS02000003">
    <property type="protein sequence ID" value="MCL7343869.1"/>
    <property type="molecule type" value="Genomic_DNA"/>
</dbReference>
<protein>
    <submittedName>
        <fullName evidence="1">Uncharacterized protein</fullName>
    </submittedName>
</protein>
<evidence type="ECO:0000313" key="1">
    <source>
        <dbReference type="EMBL" id="MCL7343869.1"/>
    </source>
</evidence>
<reference evidence="1" key="1">
    <citation type="submission" date="2022-05" db="EMBL/GenBank/DDBJ databases">
        <title>Metagenome Sequencing of an Archaeal-Dominated Microbial Community from a Hot Spring at the Los Azufres Geothermal Field, Mexico.</title>
        <authorList>
            <person name="Marin-Paredes R."/>
            <person name="Martinez-Romero E."/>
            <person name="Servin-Garciduenas L.E."/>
        </authorList>
    </citation>
    <scope>NUCLEOTIDE SEQUENCE</scope>
    <source>
        <strain evidence="1">AZ1-454</strain>
    </source>
</reference>
<organism evidence="1">
    <name type="scientific">Candidatus Aramenus sulfurataquae</name>
    <dbReference type="NCBI Taxonomy" id="1326980"/>
    <lineage>
        <taxon>Archaea</taxon>
        <taxon>Thermoproteota</taxon>
        <taxon>Thermoprotei</taxon>
        <taxon>Sulfolobales</taxon>
        <taxon>Sulfolobaceae</taxon>
        <taxon>Candidatus Aramenus</taxon>
    </lineage>
</organism>
<proteinExistence type="predicted"/>